<evidence type="ECO:0000256" key="2">
    <source>
        <dbReference type="ARBA" id="ARBA00022448"/>
    </source>
</evidence>
<gene>
    <name evidence="8" type="ORF">Slin15195_G090970</name>
</gene>
<feature type="transmembrane region" description="Helical" evidence="6">
    <location>
        <begin position="101"/>
        <end position="122"/>
    </location>
</feature>
<keyword evidence="4 6" id="KW-1133">Transmembrane helix</keyword>
<dbReference type="PANTHER" id="PTHR43791">
    <property type="entry name" value="PERMEASE-RELATED"/>
    <property type="match status" value="1"/>
</dbReference>
<evidence type="ECO:0000256" key="1">
    <source>
        <dbReference type="ARBA" id="ARBA00004141"/>
    </source>
</evidence>
<dbReference type="Gene3D" id="1.20.1250.20">
    <property type="entry name" value="MFS general substrate transporter like domains"/>
    <property type="match status" value="1"/>
</dbReference>
<dbReference type="InterPro" id="IPR011701">
    <property type="entry name" value="MFS"/>
</dbReference>
<comment type="subcellular location">
    <subcellularLocation>
        <location evidence="1">Membrane</location>
        <topology evidence="1">Multi-pass membrane protein</topology>
    </subcellularLocation>
</comment>
<keyword evidence="3 6" id="KW-0812">Transmembrane</keyword>
<dbReference type="FunFam" id="1.20.1250.20:FF:000566">
    <property type="entry name" value="Uncharacterized protein"/>
    <property type="match status" value="1"/>
</dbReference>
<dbReference type="AlphaFoldDB" id="A0A9Q9AYZ5"/>
<dbReference type="GO" id="GO:0016020">
    <property type="term" value="C:membrane"/>
    <property type="evidence" value="ECO:0007669"/>
    <property type="project" value="UniProtKB-SubCell"/>
</dbReference>
<feature type="transmembrane region" description="Helical" evidence="6">
    <location>
        <begin position="129"/>
        <end position="146"/>
    </location>
</feature>
<keyword evidence="2" id="KW-0813">Transport</keyword>
<evidence type="ECO:0000256" key="5">
    <source>
        <dbReference type="ARBA" id="ARBA00023136"/>
    </source>
</evidence>
<keyword evidence="9" id="KW-1185">Reference proteome</keyword>
<dbReference type="EMBL" id="CP099424">
    <property type="protein sequence ID" value="USW55778.1"/>
    <property type="molecule type" value="Genomic_DNA"/>
</dbReference>
<protein>
    <submittedName>
        <fullName evidence="8">Major facilitator superfamily, MFS transporter superfamily</fullName>
    </submittedName>
</protein>
<evidence type="ECO:0000313" key="9">
    <source>
        <dbReference type="Proteomes" id="UP001056384"/>
    </source>
</evidence>
<dbReference type="InterPro" id="IPR036259">
    <property type="entry name" value="MFS_trans_sf"/>
</dbReference>
<organism evidence="8 9">
    <name type="scientific">Septoria linicola</name>
    <dbReference type="NCBI Taxonomy" id="215465"/>
    <lineage>
        <taxon>Eukaryota</taxon>
        <taxon>Fungi</taxon>
        <taxon>Dikarya</taxon>
        <taxon>Ascomycota</taxon>
        <taxon>Pezizomycotina</taxon>
        <taxon>Dothideomycetes</taxon>
        <taxon>Dothideomycetidae</taxon>
        <taxon>Mycosphaerellales</taxon>
        <taxon>Mycosphaerellaceae</taxon>
        <taxon>Septoria</taxon>
    </lineage>
</organism>
<sequence length="174" mass="19280">MSHSPGRSDSSAEVKEKEIGYVDHLEKGPQIKTKGLTDEERQWLSNIDPKEANRIYHKVDRRLVPMLALLYLIAHLDRANIGNVKIEGLEASLGMTGSDYNIALVIFFIPYILCEVPSNMLLSKFKRPSVYIGILVTCWGTIMTLSGTTGSFAGLLVTRFLIGVFEAGFFPGAM</sequence>
<keyword evidence="5 6" id="KW-0472">Membrane</keyword>
<accession>A0A9Q9AYZ5</accession>
<evidence type="ECO:0000313" key="8">
    <source>
        <dbReference type="EMBL" id="USW55778.1"/>
    </source>
</evidence>
<reference evidence="8" key="1">
    <citation type="submission" date="2022-06" db="EMBL/GenBank/DDBJ databases">
        <title>Complete genome sequences of two strains of the flax pathogen Septoria linicola.</title>
        <authorList>
            <person name="Lapalu N."/>
            <person name="Simon A."/>
            <person name="Demenou B."/>
            <person name="Paumier D."/>
            <person name="Guillot M.-P."/>
            <person name="Gout L."/>
            <person name="Valade R."/>
        </authorList>
    </citation>
    <scope>NUCLEOTIDE SEQUENCE</scope>
    <source>
        <strain evidence="8">SE15195</strain>
    </source>
</reference>
<name>A0A9Q9AYZ5_9PEZI</name>
<dbReference type="SUPFAM" id="SSF103473">
    <property type="entry name" value="MFS general substrate transporter"/>
    <property type="match status" value="1"/>
</dbReference>
<feature type="domain" description="Major facilitator superfamily (MFS) profile" evidence="7">
    <location>
        <begin position="63"/>
        <end position="174"/>
    </location>
</feature>
<dbReference type="PANTHER" id="PTHR43791:SF54">
    <property type="entry name" value="MAJOR FACILITATOR SUPERFAMILY (MFS) PROFILE DOMAIN-CONTAINING PROTEIN-RELATED"/>
    <property type="match status" value="1"/>
</dbReference>
<dbReference type="Proteomes" id="UP001056384">
    <property type="component" value="Chromosome 7"/>
</dbReference>
<evidence type="ECO:0000256" key="3">
    <source>
        <dbReference type="ARBA" id="ARBA00022692"/>
    </source>
</evidence>
<dbReference type="Pfam" id="PF07690">
    <property type="entry name" value="MFS_1"/>
    <property type="match status" value="1"/>
</dbReference>
<dbReference type="GO" id="GO:0022857">
    <property type="term" value="F:transmembrane transporter activity"/>
    <property type="evidence" value="ECO:0007669"/>
    <property type="project" value="InterPro"/>
</dbReference>
<evidence type="ECO:0000256" key="6">
    <source>
        <dbReference type="SAM" id="Phobius"/>
    </source>
</evidence>
<proteinExistence type="predicted"/>
<dbReference type="InterPro" id="IPR020846">
    <property type="entry name" value="MFS_dom"/>
</dbReference>
<dbReference type="PROSITE" id="PS50850">
    <property type="entry name" value="MFS"/>
    <property type="match status" value="1"/>
</dbReference>
<evidence type="ECO:0000259" key="7">
    <source>
        <dbReference type="PROSITE" id="PS50850"/>
    </source>
</evidence>
<evidence type="ECO:0000256" key="4">
    <source>
        <dbReference type="ARBA" id="ARBA00022989"/>
    </source>
</evidence>